<dbReference type="PIRSF" id="PIRSF002854">
    <property type="entry name" value="MetQ"/>
    <property type="match status" value="1"/>
</dbReference>
<keyword evidence="3" id="KW-0472">Membrane</keyword>
<keyword evidence="5 6" id="KW-0449">Lipoprotein</keyword>
<keyword evidence="2" id="KW-0732">Signal</keyword>
<dbReference type="PANTHER" id="PTHR30429">
    <property type="entry name" value="D-METHIONINE-BINDING LIPOPROTEIN METQ"/>
    <property type="match status" value="1"/>
</dbReference>
<dbReference type="OrthoDB" id="9812878at2"/>
<evidence type="ECO:0000256" key="4">
    <source>
        <dbReference type="ARBA" id="ARBA00023139"/>
    </source>
</evidence>
<dbReference type="PROSITE" id="PS51257">
    <property type="entry name" value="PROKAR_LIPOPROTEIN"/>
    <property type="match status" value="1"/>
</dbReference>
<protein>
    <recommendedName>
        <fullName evidence="6">Lipoprotein</fullName>
    </recommendedName>
</protein>
<dbReference type="GO" id="GO:0016020">
    <property type="term" value="C:membrane"/>
    <property type="evidence" value="ECO:0007669"/>
    <property type="project" value="UniProtKB-SubCell"/>
</dbReference>
<dbReference type="SUPFAM" id="SSF53850">
    <property type="entry name" value="Periplasmic binding protein-like II"/>
    <property type="match status" value="1"/>
</dbReference>
<dbReference type="EMBL" id="LXMD01000012">
    <property type="protein sequence ID" value="OCG75529.1"/>
    <property type="molecule type" value="Genomic_DNA"/>
</dbReference>
<dbReference type="Pfam" id="PF03180">
    <property type="entry name" value="Lipoprotein_9"/>
    <property type="match status" value="1"/>
</dbReference>
<evidence type="ECO:0000256" key="5">
    <source>
        <dbReference type="ARBA" id="ARBA00023288"/>
    </source>
</evidence>
<evidence type="ECO:0000256" key="3">
    <source>
        <dbReference type="ARBA" id="ARBA00023136"/>
    </source>
</evidence>
<dbReference type="STRING" id="904291.A7J15_00230"/>
<evidence type="ECO:0000313" key="8">
    <source>
        <dbReference type="Proteomes" id="UP000093355"/>
    </source>
</evidence>
<reference evidence="7 8" key="1">
    <citation type="submission" date="2016-05" db="EMBL/GenBank/DDBJ databases">
        <authorList>
            <person name="Lavstsen T."/>
            <person name="Jespersen J.S."/>
        </authorList>
    </citation>
    <scope>NUCLEOTIDE SEQUENCE [LARGE SCALE GENOMIC DNA]</scope>
    <source>
        <strain evidence="7 8">YLB-01</strain>
    </source>
</reference>
<dbReference type="AlphaFoldDB" id="A0A1B9NFZ8"/>
<comment type="caution">
    <text evidence="7">The sequence shown here is derived from an EMBL/GenBank/DDBJ whole genome shotgun (WGS) entry which is preliminary data.</text>
</comment>
<name>A0A1B9NFZ8_9MICO</name>
<evidence type="ECO:0000256" key="1">
    <source>
        <dbReference type="ARBA" id="ARBA00004635"/>
    </source>
</evidence>
<keyword evidence="8" id="KW-1185">Reference proteome</keyword>
<evidence type="ECO:0000313" key="7">
    <source>
        <dbReference type="EMBL" id="OCG75529.1"/>
    </source>
</evidence>
<organism evidence="7 8">
    <name type="scientific">Microbacterium sediminis</name>
    <dbReference type="NCBI Taxonomy" id="904291"/>
    <lineage>
        <taxon>Bacteria</taxon>
        <taxon>Bacillati</taxon>
        <taxon>Actinomycetota</taxon>
        <taxon>Actinomycetes</taxon>
        <taxon>Micrococcales</taxon>
        <taxon>Microbacteriaceae</taxon>
        <taxon>Microbacterium</taxon>
    </lineage>
</organism>
<proteinExistence type="inferred from homology"/>
<dbReference type="PANTHER" id="PTHR30429:SF0">
    <property type="entry name" value="METHIONINE-BINDING LIPOPROTEIN METQ"/>
    <property type="match status" value="1"/>
</dbReference>
<dbReference type="Proteomes" id="UP000093355">
    <property type="component" value="Unassembled WGS sequence"/>
</dbReference>
<sequence>MSRFTRTTAALAGAAALALGLTACGASAGDTSSEGEGLGTISVGATAVPAGELLQFVADELAPAEGLTIEIQEYSDYNTPNPALAQGANDANLFQHGPFLDLYLQDSGEDLVEVGPVYLPPLALYSETYESLEDLPDGATIALPNDASNEGRALLLLASAGLIETTDAPTTVSDITANPHDFEFSEIDAATLPAALQQMDAAIVNFNFASAAGISSDLQLLSEGQDSEYFNILATRAELADDPRIEKLYELLTSDETKAWIEETYDGLVIPAE</sequence>
<keyword evidence="4" id="KW-0564">Palmitate</keyword>
<evidence type="ECO:0000256" key="6">
    <source>
        <dbReference type="PIRNR" id="PIRNR002854"/>
    </source>
</evidence>
<evidence type="ECO:0000256" key="2">
    <source>
        <dbReference type="ARBA" id="ARBA00022729"/>
    </source>
</evidence>
<dbReference type="InterPro" id="IPR004872">
    <property type="entry name" value="Lipoprotein_NlpA"/>
</dbReference>
<comment type="similarity">
    <text evidence="6">Belongs to the nlpA lipoprotein family.</text>
</comment>
<comment type="subcellular location">
    <subcellularLocation>
        <location evidence="1">Membrane</location>
        <topology evidence="1">Lipid-anchor</topology>
    </subcellularLocation>
</comment>
<gene>
    <name evidence="7" type="ORF">A7J15_00230</name>
</gene>
<dbReference type="Gene3D" id="3.40.190.10">
    <property type="entry name" value="Periplasmic binding protein-like II"/>
    <property type="match status" value="2"/>
</dbReference>
<accession>A0A1B9NFZ8</accession>
<dbReference type="RefSeq" id="WP_067022634.1">
    <property type="nucleotide sequence ID" value="NZ_CP038256.1"/>
</dbReference>